<keyword evidence="3" id="KW-1185">Reference proteome</keyword>
<organism evidence="2 3">
    <name type="scientific">Mycena albidolilacea</name>
    <dbReference type="NCBI Taxonomy" id="1033008"/>
    <lineage>
        <taxon>Eukaryota</taxon>
        <taxon>Fungi</taxon>
        <taxon>Dikarya</taxon>
        <taxon>Basidiomycota</taxon>
        <taxon>Agaricomycotina</taxon>
        <taxon>Agaricomycetes</taxon>
        <taxon>Agaricomycetidae</taxon>
        <taxon>Agaricales</taxon>
        <taxon>Marasmiineae</taxon>
        <taxon>Mycenaceae</taxon>
        <taxon>Mycena</taxon>
    </lineage>
</organism>
<evidence type="ECO:0000313" key="2">
    <source>
        <dbReference type="EMBL" id="KAJ7310602.1"/>
    </source>
</evidence>
<reference evidence="2" key="1">
    <citation type="submission" date="2023-03" db="EMBL/GenBank/DDBJ databases">
        <title>Massive genome expansion in bonnet fungi (Mycena s.s.) driven by repeated elements and novel gene families across ecological guilds.</title>
        <authorList>
            <consortium name="Lawrence Berkeley National Laboratory"/>
            <person name="Harder C.B."/>
            <person name="Miyauchi S."/>
            <person name="Viragh M."/>
            <person name="Kuo A."/>
            <person name="Thoen E."/>
            <person name="Andreopoulos B."/>
            <person name="Lu D."/>
            <person name="Skrede I."/>
            <person name="Drula E."/>
            <person name="Henrissat B."/>
            <person name="Morin E."/>
            <person name="Kohler A."/>
            <person name="Barry K."/>
            <person name="LaButti K."/>
            <person name="Morin E."/>
            <person name="Salamov A."/>
            <person name="Lipzen A."/>
            <person name="Mereny Z."/>
            <person name="Hegedus B."/>
            <person name="Baldrian P."/>
            <person name="Stursova M."/>
            <person name="Weitz H."/>
            <person name="Taylor A."/>
            <person name="Grigoriev I.V."/>
            <person name="Nagy L.G."/>
            <person name="Martin F."/>
            <person name="Kauserud H."/>
        </authorList>
    </citation>
    <scope>NUCLEOTIDE SEQUENCE</scope>
    <source>
        <strain evidence="2">CBHHK002</strain>
    </source>
</reference>
<sequence>MSANTAFPNKAAWLVAAKTEPLEVGPAPAPIPKGTEVVIQVHSAAINPADAAVQKLGIVVQANQYPYILGNDIAGIVSAIGPDNTRFKPDDCVTALCIFYYKDPVCGGFQLYSVVDEPMLARIPDHVRFNKAYLAVAVYSLFNEDAVALTVPSRVGTSLTENCCLHGVERRRVWYSGRQGCWVHRRGDGEREELRLDAGDWRRVRL</sequence>
<evidence type="ECO:0000313" key="3">
    <source>
        <dbReference type="Proteomes" id="UP001218218"/>
    </source>
</evidence>
<name>A0AAD6Z788_9AGAR</name>
<comment type="caution">
    <text evidence="2">The sequence shown here is derived from an EMBL/GenBank/DDBJ whole genome shotgun (WGS) entry which is preliminary data.</text>
</comment>
<dbReference type="InterPro" id="IPR013154">
    <property type="entry name" value="ADH-like_N"/>
</dbReference>
<dbReference type="PANTHER" id="PTHR45348">
    <property type="entry name" value="HYPOTHETICAL OXIDOREDUCTASE (EUROFUNG)"/>
    <property type="match status" value="1"/>
</dbReference>
<feature type="domain" description="Alcohol dehydrogenase-like N-terminal" evidence="1">
    <location>
        <begin position="35"/>
        <end position="125"/>
    </location>
</feature>
<accession>A0AAD6Z788</accession>
<dbReference type="AlphaFoldDB" id="A0AAD6Z788"/>
<dbReference type="InterPro" id="IPR011032">
    <property type="entry name" value="GroES-like_sf"/>
</dbReference>
<dbReference type="SUPFAM" id="SSF50129">
    <property type="entry name" value="GroES-like"/>
    <property type="match status" value="1"/>
</dbReference>
<proteinExistence type="predicted"/>
<dbReference type="EMBL" id="JARIHO010000078">
    <property type="protein sequence ID" value="KAJ7310602.1"/>
    <property type="molecule type" value="Genomic_DNA"/>
</dbReference>
<evidence type="ECO:0000259" key="1">
    <source>
        <dbReference type="Pfam" id="PF08240"/>
    </source>
</evidence>
<dbReference type="Pfam" id="PF08240">
    <property type="entry name" value="ADH_N"/>
    <property type="match status" value="1"/>
</dbReference>
<dbReference type="Proteomes" id="UP001218218">
    <property type="component" value="Unassembled WGS sequence"/>
</dbReference>
<gene>
    <name evidence="2" type="ORF">DFH08DRAFT_456811</name>
</gene>
<dbReference type="Gene3D" id="3.90.180.10">
    <property type="entry name" value="Medium-chain alcohol dehydrogenases, catalytic domain"/>
    <property type="match status" value="1"/>
</dbReference>
<dbReference type="PANTHER" id="PTHR45348:SF2">
    <property type="entry name" value="ZINC-TYPE ALCOHOL DEHYDROGENASE-LIKE PROTEIN C2E1P3.01"/>
    <property type="match status" value="1"/>
</dbReference>
<dbReference type="InterPro" id="IPR047122">
    <property type="entry name" value="Trans-enoyl_RdTase-like"/>
</dbReference>
<dbReference type="GO" id="GO:0016651">
    <property type="term" value="F:oxidoreductase activity, acting on NAD(P)H"/>
    <property type="evidence" value="ECO:0007669"/>
    <property type="project" value="InterPro"/>
</dbReference>
<protein>
    <submittedName>
        <fullName evidence="2">Chaperonin 10-like protein</fullName>
    </submittedName>
</protein>